<evidence type="ECO:0000313" key="3">
    <source>
        <dbReference type="EMBL" id="KLU82205.1"/>
    </source>
</evidence>
<evidence type="ECO:0000256" key="1">
    <source>
        <dbReference type="SAM" id="SignalP"/>
    </source>
</evidence>
<dbReference type="InterPro" id="IPR015920">
    <property type="entry name" value="Cellobiose_DH-like_cyt"/>
</dbReference>
<feature type="signal peptide" evidence="1">
    <location>
        <begin position="1"/>
        <end position="23"/>
    </location>
</feature>
<name>A0A0C4DN98_MAGP6</name>
<dbReference type="eggNOG" id="ENOG502SQ2W">
    <property type="taxonomic scope" value="Eukaryota"/>
</dbReference>
<dbReference type="CDD" id="cd09630">
    <property type="entry name" value="CDH_like_cytochrome"/>
    <property type="match status" value="1"/>
</dbReference>
<evidence type="ECO:0000313" key="5">
    <source>
        <dbReference type="Proteomes" id="UP000011715"/>
    </source>
</evidence>
<dbReference type="EMBL" id="GL876966">
    <property type="protein sequence ID" value="KLU82205.1"/>
    <property type="molecule type" value="Genomic_DNA"/>
</dbReference>
<dbReference type="Pfam" id="PF16010">
    <property type="entry name" value="CDH-cyt"/>
    <property type="match status" value="1"/>
</dbReference>
<dbReference type="OMA" id="IYRIAQP"/>
<reference evidence="3" key="3">
    <citation type="submission" date="2011-03" db="EMBL/GenBank/DDBJ databases">
        <title>Annotation of Magnaporthe poae ATCC 64411.</title>
        <authorList>
            <person name="Ma L.-J."/>
            <person name="Dead R."/>
            <person name="Young S.K."/>
            <person name="Zeng Q."/>
            <person name="Gargeya S."/>
            <person name="Fitzgerald M."/>
            <person name="Haas B."/>
            <person name="Abouelleil A."/>
            <person name="Alvarado L."/>
            <person name="Arachchi H.M."/>
            <person name="Berlin A."/>
            <person name="Brown A."/>
            <person name="Chapman S.B."/>
            <person name="Chen Z."/>
            <person name="Dunbar C."/>
            <person name="Freedman E."/>
            <person name="Gearin G."/>
            <person name="Gellesch M."/>
            <person name="Goldberg J."/>
            <person name="Griggs A."/>
            <person name="Gujja S."/>
            <person name="Heiman D."/>
            <person name="Howarth C."/>
            <person name="Larson L."/>
            <person name="Lui A."/>
            <person name="MacDonald P.J.P."/>
            <person name="Mehta T."/>
            <person name="Montmayeur A."/>
            <person name="Murphy C."/>
            <person name="Neiman D."/>
            <person name="Pearson M."/>
            <person name="Priest M."/>
            <person name="Roberts A."/>
            <person name="Saif S."/>
            <person name="Shea T."/>
            <person name="Shenoy N."/>
            <person name="Sisk P."/>
            <person name="Stolte C."/>
            <person name="Sykes S."/>
            <person name="Yandava C."/>
            <person name="Wortman J."/>
            <person name="Nusbaum C."/>
            <person name="Birren B."/>
        </authorList>
    </citation>
    <scope>NUCLEOTIDE SEQUENCE</scope>
    <source>
        <strain evidence="3">ATCC 64411</strain>
    </source>
</reference>
<reference evidence="5" key="2">
    <citation type="submission" date="2010-05" db="EMBL/GenBank/DDBJ databases">
        <title>The genome sequence of Magnaporthe poae strain ATCC 64411.</title>
        <authorList>
            <person name="Ma L.-J."/>
            <person name="Dead R."/>
            <person name="Young S."/>
            <person name="Zeng Q."/>
            <person name="Koehrsen M."/>
            <person name="Alvarado L."/>
            <person name="Berlin A."/>
            <person name="Chapman S.B."/>
            <person name="Chen Z."/>
            <person name="Freedman E."/>
            <person name="Gellesch M."/>
            <person name="Goldberg J."/>
            <person name="Griggs A."/>
            <person name="Gujja S."/>
            <person name="Heilman E.R."/>
            <person name="Heiman D."/>
            <person name="Hepburn T."/>
            <person name="Howarth C."/>
            <person name="Jen D."/>
            <person name="Larson L."/>
            <person name="Mehta T."/>
            <person name="Neiman D."/>
            <person name="Pearson M."/>
            <person name="Roberts A."/>
            <person name="Saif S."/>
            <person name="Shea T."/>
            <person name="Shenoy N."/>
            <person name="Sisk P."/>
            <person name="Stolte C."/>
            <person name="Sykes S."/>
            <person name="Walk T."/>
            <person name="White J."/>
            <person name="Yandava C."/>
            <person name="Haas B."/>
            <person name="Nusbaum C."/>
            <person name="Birren B."/>
        </authorList>
    </citation>
    <scope>NUCLEOTIDE SEQUENCE [LARGE SCALE GENOMIC DNA]</scope>
    <source>
        <strain evidence="5">ATCC 64411 / 73-15</strain>
    </source>
</reference>
<reference evidence="3" key="1">
    <citation type="submission" date="2010-05" db="EMBL/GenBank/DDBJ databases">
        <title>The Genome Sequence of Magnaporthe poae strain ATCC 64411.</title>
        <authorList>
            <consortium name="The Broad Institute Genome Sequencing Platform"/>
            <consortium name="Broad Institute Genome Sequencing Center for Infectious Disease"/>
            <person name="Ma L.-J."/>
            <person name="Dead R."/>
            <person name="Young S."/>
            <person name="Zeng Q."/>
            <person name="Koehrsen M."/>
            <person name="Alvarado L."/>
            <person name="Berlin A."/>
            <person name="Chapman S.B."/>
            <person name="Chen Z."/>
            <person name="Freedman E."/>
            <person name="Gellesch M."/>
            <person name="Goldberg J."/>
            <person name="Griggs A."/>
            <person name="Gujja S."/>
            <person name="Heilman E.R."/>
            <person name="Heiman D."/>
            <person name="Hepburn T."/>
            <person name="Howarth C."/>
            <person name="Jen D."/>
            <person name="Larson L."/>
            <person name="Mehta T."/>
            <person name="Neiman D."/>
            <person name="Pearson M."/>
            <person name="Roberts A."/>
            <person name="Saif S."/>
            <person name="Shea T."/>
            <person name="Shenoy N."/>
            <person name="Sisk P."/>
            <person name="Stolte C."/>
            <person name="Sykes S."/>
            <person name="Walk T."/>
            <person name="White J."/>
            <person name="Yandava C."/>
            <person name="Haas B."/>
            <person name="Nusbaum C."/>
            <person name="Birren B."/>
        </authorList>
    </citation>
    <scope>NUCLEOTIDE SEQUENCE</scope>
    <source>
        <strain evidence="3">ATCC 64411</strain>
    </source>
</reference>
<evidence type="ECO:0000313" key="4">
    <source>
        <dbReference type="EnsemblFungi" id="MAPG_01280T0"/>
    </source>
</evidence>
<dbReference type="SUPFAM" id="SSF49344">
    <property type="entry name" value="CBD9-like"/>
    <property type="match status" value="1"/>
</dbReference>
<dbReference type="OrthoDB" id="413885at2759"/>
<sequence>MRWTSSVLWAAAAAMVGVDSVAGQTTTVLDRETGFTFSSYAGKYNLGTNPIQLRVAVPSDARSNEAYDAVVQIVAPREVGWVGLAWGGGMTFNPLTVAYAGGQNVMISSRWATQHAAPAMYNGASFQVFRTGTRVNGTHWQITAKCTGCTSYQARSGGGTTYVRPQAMNRLAFASARQGPSQPVSNTSAIPYHDVHQYWNHDFSAAGNPNFAALVQRNLG</sequence>
<organism evidence="4 5">
    <name type="scientific">Magnaporthiopsis poae (strain ATCC 64411 / 73-15)</name>
    <name type="common">Kentucky bluegrass fungus</name>
    <name type="synonym">Magnaporthe poae</name>
    <dbReference type="NCBI Taxonomy" id="644358"/>
    <lineage>
        <taxon>Eukaryota</taxon>
        <taxon>Fungi</taxon>
        <taxon>Dikarya</taxon>
        <taxon>Ascomycota</taxon>
        <taxon>Pezizomycotina</taxon>
        <taxon>Sordariomycetes</taxon>
        <taxon>Sordariomycetidae</taxon>
        <taxon>Magnaporthales</taxon>
        <taxon>Magnaporthaceae</taxon>
        <taxon>Magnaporthiopsis</taxon>
    </lineage>
</organism>
<proteinExistence type="predicted"/>
<evidence type="ECO:0000259" key="2">
    <source>
        <dbReference type="Pfam" id="PF16010"/>
    </source>
</evidence>
<dbReference type="EMBL" id="ADBL01000298">
    <property type="status" value="NOT_ANNOTATED_CDS"/>
    <property type="molecule type" value="Genomic_DNA"/>
</dbReference>
<dbReference type="PANTHER" id="PTHR47797">
    <property type="entry name" value="DEHYDROGENASE, PUTATIVE (AFU_ORTHOLOGUE AFUA_8G05805)-RELATED"/>
    <property type="match status" value="1"/>
</dbReference>
<dbReference type="PANTHER" id="PTHR47797:SF5">
    <property type="entry name" value="CELLOBIOSE DEHYDROGENASE CYTOCHROME DOMAIN-CONTAINING PROTEIN"/>
    <property type="match status" value="1"/>
</dbReference>
<dbReference type="VEuPathDB" id="FungiDB:MAPG_01280"/>
<accession>A0A0C4DN98</accession>
<gene>
    <name evidence="3" type="ORF">MAPG_01280</name>
</gene>
<dbReference type="Proteomes" id="UP000011715">
    <property type="component" value="Unassembled WGS sequence"/>
</dbReference>
<keyword evidence="1" id="KW-0732">Signal</keyword>
<dbReference type="AlphaFoldDB" id="A0A0C4DN98"/>
<protein>
    <recommendedName>
        <fullName evidence="2">Cellobiose dehydrogenase-like cytochrome domain-containing protein</fullName>
    </recommendedName>
</protein>
<dbReference type="EnsemblFungi" id="MAPG_01280T0">
    <property type="protein sequence ID" value="MAPG_01280T0"/>
    <property type="gene ID" value="MAPG_01280"/>
</dbReference>
<keyword evidence="5" id="KW-1185">Reference proteome</keyword>
<feature type="chain" id="PRO_5009385146" description="Cellobiose dehydrogenase-like cytochrome domain-containing protein" evidence="1">
    <location>
        <begin position="24"/>
        <end position="220"/>
    </location>
</feature>
<feature type="domain" description="Cellobiose dehydrogenase-like cytochrome" evidence="2">
    <location>
        <begin position="30"/>
        <end position="212"/>
    </location>
</feature>
<dbReference type="Gene3D" id="2.60.40.1210">
    <property type="entry name" value="Cellobiose dehydrogenase, cytochrome domain"/>
    <property type="match status" value="1"/>
</dbReference>
<reference evidence="4" key="4">
    <citation type="journal article" date="2015" name="G3 (Bethesda)">
        <title>Genome sequences of three phytopathogenic species of the Magnaporthaceae family of fungi.</title>
        <authorList>
            <person name="Okagaki L.H."/>
            <person name="Nunes C.C."/>
            <person name="Sailsbery J."/>
            <person name="Clay B."/>
            <person name="Brown D."/>
            <person name="John T."/>
            <person name="Oh Y."/>
            <person name="Young N."/>
            <person name="Fitzgerald M."/>
            <person name="Haas B.J."/>
            <person name="Zeng Q."/>
            <person name="Young S."/>
            <person name="Adiconis X."/>
            <person name="Fan L."/>
            <person name="Levin J.Z."/>
            <person name="Mitchell T.K."/>
            <person name="Okubara P.A."/>
            <person name="Farman M.L."/>
            <person name="Kohn L.M."/>
            <person name="Birren B."/>
            <person name="Ma L.-J."/>
            <person name="Dean R.A."/>
        </authorList>
    </citation>
    <scope>NUCLEOTIDE SEQUENCE</scope>
    <source>
        <strain evidence="4">ATCC 64411 / 73-15</strain>
    </source>
</reference>
<reference evidence="4" key="5">
    <citation type="submission" date="2015-06" db="UniProtKB">
        <authorList>
            <consortium name="EnsemblFungi"/>
        </authorList>
    </citation>
    <scope>IDENTIFICATION</scope>
    <source>
        <strain evidence="4">ATCC 64411</strain>
    </source>
</reference>